<organism evidence="1 2">
    <name type="scientific">Rivibacter subsaxonicus</name>
    <dbReference type="NCBI Taxonomy" id="457575"/>
    <lineage>
        <taxon>Bacteria</taxon>
        <taxon>Pseudomonadati</taxon>
        <taxon>Pseudomonadota</taxon>
        <taxon>Betaproteobacteria</taxon>
        <taxon>Burkholderiales</taxon>
        <taxon>Rivibacter</taxon>
    </lineage>
</organism>
<accession>A0A4Q7V7G3</accession>
<proteinExistence type="predicted"/>
<dbReference type="OrthoDB" id="7030114at2"/>
<comment type="caution">
    <text evidence="1">The sequence shown here is derived from an EMBL/GenBank/DDBJ whole genome shotgun (WGS) entry which is preliminary data.</text>
</comment>
<dbReference type="EMBL" id="SHKP01000009">
    <property type="protein sequence ID" value="RZT92576.1"/>
    <property type="molecule type" value="Genomic_DNA"/>
</dbReference>
<dbReference type="RefSeq" id="WP_130434640.1">
    <property type="nucleotide sequence ID" value="NZ_SHKP01000009.1"/>
</dbReference>
<dbReference type="AlphaFoldDB" id="A0A4Q7V7G3"/>
<keyword evidence="2" id="KW-1185">Reference proteome</keyword>
<sequence length="63" mass="7412">MHDDRSGFKPLDPGRIHALDPLEVEYWCKELDCTERDLMAAIEKVGEHVTEVRQALKELQHRR</sequence>
<dbReference type="InterPro" id="IPR022037">
    <property type="entry name" value="DUF3606"/>
</dbReference>
<reference evidence="1 2" key="1">
    <citation type="submission" date="2019-02" db="EMBL/GenBank/DDBJ databases">
        <title>Genomic Encyclopedia of Type Strains, Phase IV (KMG-IV): sequencing the most valuable type-strain genomes for metagenomic binning, comparative biology and taxonomic classification.</title>
        <authorList>
            <person name="Goeker M."/>
        </authorList>
    </citation>
    <scope>NUCLEOTIDE SEQUENCE [LARGE SCALE GENOMIC DNA]</scope>
    <source>
        <strain evidence="1 2">DSM 19570</strain>
    </source>
</reference>
<name>A0A4Q7V7G3_9BURK</name>
<evidence type="ECO:0000313" key="2">
    <source>
        <dbReference type="Proteomes" id="UP000293671"/>
    </source>
</evidence>
<protein>
    <submittedName>
        <fullName evidence="1">Uncharacterized protein DUF3606</fullName>
    </submittedName>
</protein>
<gene>
    <name evidence="1" type="ORF">EV670_3554</name>
</gene>
<evidence type="ECO:0000313" key="1">
    <source>
        <dbReference type="EMBL" id="RZT92576.1"/>
    </source>
</evidence>
<dbReference type="Proteomes" id="UP000293671">
    <property type="component" value="Unassembled WGS sequence"/>
</dbReference>
<dbReference type="Pfam" id="PF12244">
    <property type="entry name" value="DUF3606"/>
    <property type="match status" value="1"/>
</dbReference>